<feature type="domain" description="BD-FAE-like" evidence="3">
    <location>
        <begin position="133"/>
        <end position="292"/>
    </location>
</feature>
<dbReference type="InterPro" id="IPR050300">
    <property type="entry name" value="GDXG_lipolytic_enzyme"/>
</dbReference>
<sequence>MIQKSFIFIVLILSTCSGILQAQNTFSVSVNEVKNGKIKVEPAIPDDGKVPKGTVLTLTAEPDNNYAIDAVYYSVNGMWGDMYLECMASPFEVVIDQDKKLGASFIEKEEVDHLEVTQNIVYAKPGVKELKYDVFAPKGARNLPCIIIIHGGGWIWNTEDIMRGMARELTKSGKYVVFSIDYRWAGNRDGDKVGNTMADIIGDVFGAIAHIMEHAADYGGDPTRIAVTGDSAGGHLSAVAGTMPNKIGDGGFGETEGVFEFMPSYIPENKTVDQLRTEMMAAIKAAAPSYGVFGSDLLNHYSEDPKANDSWKEAIAPLSNIPNAEERKIPHYLTRGTKDGLITDEAVKRYVDALVEAGQRVQYVQVGGAGHAFFDWKPDDNTKATFKKYGIYYINEMETFFNSVFYPKN</sequence>
<gene>
    <name evidence="4" type="ORF">SAMN05444285_11724</name>
</gene>
<evidence type="ECO:0000256" key="2">
    <source>
        <dbReference type="SAM" id="SignalP"/>
    </source>
</evidence>
<dbReference type="InterPro" id="IPR029058">
    <property type="entry name" value="AB_hydrolase_fold"/>
</dbReference>
<dbReference type="SUPFAM" id="SSF53474">
    <property type="entry name" value="alpha/beta-Hydrolases"/>
    <property type="match status" value="1"/>
</dbReference>
<organism evidence="4 5">
    <name type="scientific">Draconibacterium orientale</name>
    <dbReference type="NCBI Taxonomy" id="1168034"/>
    <lineage>
        <taxon>Bacteria</taxon>
        <taxon>Pseudomonadati</taxon>
        <taxon>Bacteroidota</taxon>
        <taxon>Bacteroidia</taxon>
        <taxon>Marinilabiliales</taxon>
        <taxon>Prolixibacteraceae</taxon>
        <taxon>Draconibacterium</taxon>
    </lineage>
</organism>
<dbReference type="OrthoDB" id="9777975at2"/>
<dbReference type="AlphaFoldDB" id="A0A1I0FNQ0"/>
<feature type="chain" id="PRO_5010357641" evidence="2">
    <location>
        <begin position="23"/>
        <end position="409"/>
    </location>
</feature>
<dbReference type="InterPro" id="IPR049492">
    <property type="entry name" value="BD-FAE-like_dom"/>
</dbReference>
<dbReference type="PANTHER" id="PTHR48081">
    <property type="entry name" value="AB HYDROLASE SUPERFAMILY PROTEIN C4A8.06C"/>
    <property type="match status" value="1"/>
</dbReference>
<dbReference type="EMBL" id="FOHT01000017">
    <property type="protein sequence ID" value="SET58927.1"/>
    <property type="molecule type" value="Genomic_DNA"/>
</dbReference>
<reference evidence="4 5" key="1">
    <citation type="submission" date="2016-10" db="EMBL/GenBank/DDBJ databases">
        <authorList>
            <person name="de Groot N.N."/>
        </authorList>
    </citation>
    <scope>NUCLEOTIDE SEQUENCE [LARGE SCALE GENOMIC DNA]</scope>
    <source>
        <strain evidence="4 5">DSM 25947</strain>
    </source>
</reference>
<evidence type="ECO:0000256" key="1">
    <source>
        <dbReference type="ARBA" id="ARBA00022801"/>
    </source>
</evidence>
<dbReference type="RefSeq" id="WP_038556117.1">
    <property type="nucleotide sequence ID" value="NZ_FOHT01000017.1"/>
</dbReference>
<evidence type="ECO:0000313" key="5">
    <source>
        <dbReference type="Proteomes" id="UP000181981"/>
    </source>
</evidence>
<dbReference type="Pfam" id="PF20434">
    <property type="entry name" value="BD-FAE"/>
    <property type="match status" value="1"/>
</dbReference>
<dbReference type="Proteomes" id="UP000181981">
    <property type="component" value="Unassembled WGS sequence"/>
</dbReference>
<protein>
    <submittedName>
        <fullName evidence="4">Acetyl esterase/lipase</fullName>
    </submittedName>
</protein>
<name>A0A1I0FNQ0_9BACT</name>
<proteinExistence type="predicted"/>
<dbReference type="GO" id="GO:0016787">
    <property type="term" value="F:hydrolase activity"/>
    <property type="evidence" value="ECO:0007669"/>
    <property type="project" value="UniProtKB-KW"/>
</dbReference>
<evidence type="ECO:0000259" key="3">
    <source>
        <dbReference type="Pfam" id="PF20434"/>
    </source>
</evidence>
<feature type="signal peptide" evidence="2">
    <location>
        <begin position="1"/>
        <end position="22"/>
    </location>
</feature>
<keyword evidence="1" id="KW-0378">Hydrolase</keyword>
<accession>A0A1I0FNQ0</accession>
<evidence type="ECO:0000313" key="4">
    <source>
        <dbReference type="EMBL" id="SET58927.1"/>
    </source>
</evidence>
<keyword evidence="2" id="KW-0732">Signal</keyword>
<dbReference type="Gene3D" id="3.40.50.1820">
    <property type="entry name" value="alpha/beta hydrolase"/>
    <property type="match status" value="1"/>
</dbReference>